<sequence>MSCRRIISSILSSGGSPLPSWLSCVDANDCQLSITSSWLILIILFSKEETSTVFCVEILSFYLQW</sequence>
<dbReference type="PROSITE" id="PS51257">
    <property type="entry name" value="PROKAR_LIPOPROTEIN"/>
    <property type="match status" value="1"/>
</dbReference>
<gene>
    <name evidence="1" type="ORF">BDV41DRAFT_555237</name>
</gene>
<keyword evidence="2" id="KW-1185">Reference proteome</keyword>
<proteinExistence type="predicted"/>
<dbReference type="Proteomes" id="UP000325433">
    <property type="component" value="Unassembled WGS sequence"/>
</dbReference>
<reference evidence="2" key="1">
    <citation type="submission" date="2019-04" db="EMBL/GenBank/DDBJ databases">
        <title>Friends and foes A comparative genomics studyof 23 Aspergillus species from section Flavi.</title>
        <authorList>
            <consortium name="DOE Joint Genome Institute"/>
            <person name="Kjaerbolling I."/>
            <person name="Vesth T."/>
            <person name="Frisvad J.C."/>
            <person name="Nybo J.L."/>
            <person name="Theobald S."/>
            <person name="Kildgaard S."/>
            <person name="Isbrandt T."/>
            <person name="Kuo A."/>
            <person name="Sato A."/>
            <person name="Lyhne E.K."/>
            <person name="Kogle M.E."/>
            <person name="Wiebenga A."/>
            <person name="Kun R.S."/>
            <person name="Lubbers R.J."/>
            <person name="Makela M.R."/>
            <person name="Barry K."/>
            <person name="Chovatia M."/>
            <person name="Clum A."/>
            <person name="Daum C."/>
            <person name="Haridas S."/>
            <person name="He G."/>
            <person name="LaButti K."/>
            <person name="Lipzen A."/>
            <person name="Mondo S."/>
            <person name="Riley R."/>
            <person name="Salamov A."/>
            <person name="Simmons B.A."/>
            <person name="Magnuson J.K."/>
            <person name="Henrissat B."/>
            <person name="Mortensen U.H."/>
            <person name="Larsen T.O."/>
            <person name="Devries R.P."/>
            <person name="Grigoriev I.V."/>
            <person name="Machida M."/>
            <person name="Baker S.E."/>
            <person name="Andersen M.R."/>
        </authorList>
    </citation>
    <scope>NUCLEOTIDE SEQUENCE [LARGE SCALE GENOMIC DNA]</scope>
    <source>
        <strain evidence="2">CBS 130015</strain>
    </source>
</reference>
<dbReference type="AlphaFoldDB" id="A0A5N6VFQ7"/>
<evidence type="ECO:0000313" key="1">
    <source>
        <dbReference type="EMBL" id="KAE8307337.1"/>
    </source>
</evidence>
<evidence type="ECO:0000313" key="2">
    <source>
        <dbReference type="Proteomes" id="UP000325433"/>
    </source>
</evidence>
<dbReference type="EMBL" id="ML738410">
    <property type="protein sequence ID" value="KAE8307337.1"/>
    <property type="molecule type" value="Genomic_DNA"/>
</dbReference>
<protein>
    <submittedName>
        <fullName evidence="1">Uncharacterized protein</fullName>
    </submittedName>
</protein>
<organism evidence="1 2">
    <name type="scientific">Aspergillus transmontanensis</name>
    <dbReference type="NCBI Taxonomy" id="1034304"/>
    <lineage>
        <taxon>Eukaryota</taxon>
        <taxon>Fungi</taxon>
        <taxon>Dikarya</taxon>
        <taxon>Ascomycota</taxon>
        <taxon>Pezizomycotina</taxon>
        <taxon>Eurotiomycetes</taxon>
        <taxon>Eurotiomycetidae</taxon>
        <taxon>Eurotiales</taxon>
        <taxon>Aspergillaceae</taxon>
        <taxon>Aspergillus</taxon>
        <taxon>Aspergillus subgen. Circumdati</taxon>
    </lineage>
</organism>
<accession>A0A5N6VFQ7</accession>
<name>A0A5N6VFQ7_9EURO</name>